<dbReference type="Proteomes" id="UP001517376">
    <property type="component" value="Unassembled WGS sequence"/>
</dbReference>
<evidence type="ECO:0000313" key="6">
    <source>
        <dbReference type="Proteomes" id="UP001517376"/>
    </source>
</evidence>
<name>A0ABW9Y944_9RHOB</name>
<evidence type="ECO:0000256" key="1">
    <source>
        <dbReference type="ARBA" id="ARBA00009387"/>
    </source>
</evidence>
<sequence>MIRAPLLSLVLSLALLVPGLAAAQDCARLAAQAGAEAGLPEGLLPAIALVESGRGTGRGGIAPWPWTLNQGGKGMYFDTREEALAYLKQAVAEGVTNIDVGCMQLNWKWHSAGFASPEDMIDPARNTRYAARFMVELYNRLGSWDVAAAAYHSTTPDRGQRYLQKVLAARDSFRAHPPLPGDAPDGMPDGALAGAGEGAVLLTAIPTQLDGILAHAGSPLFAIAAAPPADGFTGETPSDDPSVSASAGEAPALIAAADRPPPARPDGRGTGATAARKPPPDLPMVIAAATTSLALPENLPPRLRHRWSEVEAMRAILSDAP</sequence>
<dbReference type="Gene3D" id="1.10.530.10">
    <property type="match status" value="1"/>
</dbReference>
<evidence type="ECO:0000256" key="2">
    <source>
        <dbReference type="SAM" id="MobiDB-lite"/>
    </source>
</evidence>
<feature type="chain" id="PRO_5046049588" evidence="3">
    <location>
        <begin position="24"/>
        <end position="321"/>
    </location>
</feature>
<organism evidence="5 6">
    <name type="scientific">Paragemmobacter ruber</name>
    <dbReference type="NCBI Taxonomy" id="1985673"/>
    <lineage>
        <taxon>Bacteria</taxon>
        <taxon>Pseudomonadati</taxon>
        <taxon>Pseudomonadota</taxon>
        <taxon>Alphaproteobacteria</taxon>
        <taxon>Rhodobacterales</taxon>
        <taxon>Paracoccaceae</taxon>
        <taxon>Paragemmobacter</taxon>
    </lineage>
</organism>
<reference evidence="6" key="1">
    <citation type="submission" date="2020-01" db="EMBL/GenBank/DDBJ databases">
        <title>Sphingomonas sp. strain CSW-10.</title>
        <authorList>
            <person name="Chen W.-M."/>
        </authorList>
    </citation>
    <scope>NUCLEOTIDE SEQUENCE [LARGE SCALE GENOMIC DNA]</scope>
    <source>
        <strain evidence="6">CCP-1</strain>
    </source>
</reference>
<feature type="signal peptide" evidence="3">
    <location>
        <begin position="1"/>
        <end position="23"/>
    </location>
</feature>
<protein>
    <submittedName>
        <fullName evidence="5">Transglycosylase SLT domain-containing protein</fullName>
    </submittedName>
</protein>
<dbReference type="SUPFAM" id="SSF53955">
    <property type="entry name" value="Lysozyme-like"/>
    <property type="match status" value="1"/>
</dbReference>
<accession>A0ABW9Y944</accession>
<dbReference type="Pfam" id="PF01464">
    <property type="entry name" value="SLT"/>
    <property type="match status" value="1"/>
</dbReference>
<gene>
    <name evidence="5" type="ORF">GU920_16370</name>
</gene>
<feature type="region of interest" description="Disordered" evidence="2">
    <location>
        <begin position="254"/>
        <end position="282"/>
    </location>
</feature>
<keyword evidence="3" id="KW-0732">Signal</keyword>
<dbReference type="RefSeq" id="WP_161768198.1">
    <property type="nucleotide sequence ID" value="NZ_JAAATW010000004.1"/>
</dbReference>
<proteinExistence type="inferred from homology"/>
<evidence type="ECO:0000259" key="4">
    <source>
        <dbReference type="Pfam" id="PF01464"/>
    </source>
</evidence>
<comment type="caution">
    <text evidence="5">The sequence shown here is derived from an EMBL/GenBank/DDBJ whole genome shotgun (WGS) entry which is preliminary data.</text>
</comment>
<keyword evidence="6" id="KW-1185">Reference proteome</keyword>
<evidence type="ECO:0000256" key="3">
    <source>
        <dbReference type="SAM" id="SignalP"/>
    </source>
</evidence>
<feature type="domain" description="Transglycosylase SLT" evidence="4">
    <location>
        <begin position="97"/>
        <end position="153"/>
    </location>
</feature>
<comment type="similarity">
    <text evidence="1">Belongs to the virb1 family.</text>
</comment>
<dbReference type="InterPro" id="IPR008258">
    <property type="entry name" value="Transglycosylase_SLT_dom_1"/>
</dbReference>
<evidence type="ECO:0000313" key="5">
    <source>
        <dbReference type="EMBL" id="NBE09120.1"/>
    </source>
</evidence>
<dbReference type="InterPro" id="IPR023346">
    <property type="entry name" value="Lysozyme-like_dom_sf"/>
</dbReference>
<dbReference type="EMBL" id="JAAATW010000004">
    <property type="protein sequence ID" value="NBE09120.1"/>
    <property type="molecule type" value="Genomic_DNA"/>
</dbReference>